<comment type="caution">
    <text evidence="1">The sequence shown here is derived from an EMBL/GenBank/DDBJ whole genome shotgun (WGS) entry which is preliminary data.</text>
</comment>
<dbReference type="AlphaFoldDB" id="A0A314XXM8"/>
<dbReference type="Proteomes" id="UP000250321">
    <property type="component" value="Unassembled WGS sequence"/>
</dbReference>
<evidence type="ECO:0000313" key="2">
    <source>
        <dbReference type="Proteomes" id="UP000250321"/>
    </source>
</evidence>
<name>A0A314XXM8_PRUYE</name>
<dbReference type="OrthoDB" id="653285at2759"/>
<protein>
    <submittedName>
        <fullName evidence="1">Transcription factor IIIA-like isoform X2</fullName>
    </submittedName>
</protein>
<evidence type="ECO:0000313" key="1">
    <source>
        <dbReference type="EMBL" id="PQP99281.1"/>
    </source>
</evidence>
<dbReference type="EMBL" id="PJQY01001835">
    <property type="protein sequence ID" value="PQP99281.1"/>
    <property type="molecule type" value="Genomic_DNA"/>
</dbReference>
<sequence length="139" mass="15348">MMMIVFLVSQVQAQSTTCLLKCMLFCHCVKASTICTGLCLKACKKTLPDPLYYCNLGCTTSICTNLSPGIDILKKYMLDNVEHWIPHKELQNARGFDLNGPVLGGRPPGKLHQPSLNHELLQKKGRLKSSSSSAPRESL</sequence>
<accession>A0A314XXM8</accession>
<gene>
    <name evidence="1" type="ORF">Pyn_15315</name>
</gene>
<organism evidence="1 2">
    <name type="scientific">Prunus yedoensis var. nudiflora</name>
    <dbReference type="NCBI Taxonomy" id="2094558"/>
    <lineage>
        <taxon>Eukaryota</taxon>
        <taxon>Viridiplantae</taxon>
        <taxon>Streptophyta</taxon>
        <taxon>Embryophyta</taxon>
        <taxon>Tracheophyta</taxon>
        <taxon>Spermatophyta</taxon>
        <taxon>Magnoliopsida</taxon>
        <taxon>eudicotyledons</taxon>
        <taxon>Gunneridae</taxon>
        <taxon>Pentapetalae</taxon>
        <taxon>rosids</taxon>
        <taxon>fabids</taxon>
        <taxon>Rosales</taxon>
        <taxon>Rosaceae</taxon>
        <taxon>Amygdaloideae</taxon>
        <taxon>Amygdaleae</taxon>
        <taxon>Prunus</taxon>
    </lineage>
</organism>
<reference evidence="1 2" key="1">
    <citation type="submission" date="2018-02" db="EMBL/GenBank/DDBJ databases">
        <title>Draft genome of wild Prunus yedoensis var. nudiflora.</title>
        <authorList>
            <person name="Baek S."/>
            <person name="Kim J.-H."/>
            <person name="Choi K."/>
            <person name="Kim G.-B."/>
            <person name="Cho A."/>
            <person name="Jang H."/>
            <person name="Shin C.-H."/>
            <person name="Yu H.-J."/>
            <person name="Mun J.-H."/>
        </authorList>
    </citation>
    <scope>NUCLEOTIDE SEQUENCE [LARGE SCALE GENOMIC DNA]</scope>
    <source>
        <strain evidence="2">cv. Jeju island</strain>
        <tissue evidence="1">Leaf</tissue>
    </source>
</reference>
<proteinExistence type="predicted"/>
<keyword evidence="2" id="KW-1185">Reference proteome</keyword>